<protein>
    <submittedName>
        <fullName evidence="1">Uncharacterized protein</fullName>
    </submittedName>
</protein>
<dbReference type="Proteomes" id="UP000738359">
    <property type="component" value="Unassembled WGS sequence"/>
</dbReference>
<organism evidence="1 2">
    <name type="scientific">Mortierella alpina</name>
    <name type="common">Oleaginous fungus</name>
    <name type="synonym">Mortierella renispora</name>
    <dbReference type="NCBI Taxonomy" id="64518"/>
    <lineage>
        <taxon>Eukaryota</taxon>
        <taxon>Fungi</taxon>
        <taxon>Fungi incertae sedis</taxon>
        <taxon>Mucoromycota</taxon>
        <taxon>Mortierellomycotina</taxon>
        <taxon>Mortierellomycetes</taxon>
        <taxon>Mortierellales</taxon>
        <taxon>Mortierellaceae</taxon>
        <taxon>Mortierella</taxon>
    </lineage>
</organism>
<dbReference type="OrthoDB" id="2400172at2759"/>
<gene>
    <name evidence="1" type="ORF">BGZ70_005046</name>
</gene>
<comment type="caution">
    <text evidence="1">The sequence shown here is derived from an EMBL/GenBank/DDBJ whole genome shotgun (WGS) entry which is preliminary data.</text>
</comment>
<evidence type="ECO:0000313" key="2">
    <source>
        <dbReference type="Proteomes" id="UP000738359"/>
    </source>
</evidence>
<accession>A0A9P6IQ13</accession>
<reference evidence="1" key="1">
    <citation type="journal article" date="2020" name="Fungal Divers.">
        <title>Resolving the Mortierellaceae phylogeny through synthesis of multi-gene phylogenetics and phylogenomics.</title>
        <authorList>
            <person name="Vandepol N."/>
            <person name="Liber J."/>
            <person name="Desiro A."/>
            <person name="Na H."/>
            <person name="Kennedy M."/>
            <person name="Barry K."/>
            <person name="Grigoriev I.V."/>
            <person name="Miller A.N."/>
            <person name="O'Donnell K."/>
            <person name="Stajich J.E."/>
            <person name="Bonito G."/>
        </authorList>
    </citation>
    <scope>NUCLEOTIDE SEQUENCE</scope>
    <source>
        <strain evidence="1">CK1249</strain>
    </source>
</reference>
<keyword evidence="2" id="KW-1185">Reference proteome</keyword>
<dbReference type="EMBL" id="JAAAHY010002650">
    <property type="protein sequence ID" value="KAF9944104.1"/>
    <property type="molecule type" value="Genomic_DNA"/>
</dbReference>
<sequence length="83" mass="9385">MAAPPMPPVSPMNDYKCEVKPMMAKPSWAKLTACCRSSMGKSKLDRDGKKVELECRLPWKKVMGFKKCVNDLNYSAVIDCERD</sequence>
<evidence type="ECO:0000313" key="1">
    <source>
        <dbReference type="EMBL" id="KAF9944104.1"/>
    </source>
</evidence>
<name>A0A9P6IQ13_MORAP</name>
<dbReference type="AlphaFoldDB" id="A0A9P6IQ13"/>
<proteinExistence type="predicted"/>